<organism evidence="1 2">
    <name type="scientific">Chromobacterium alticapitis</name>
    <dbReference type="NCBI Taxonomy" id="2073169"/>
    <lineage>
        <taxon>Bacteria</taxon>
        <taxon>Pseudomonadati</taxon>
        <taxon>Pseudomonadota</taxon>
        <taxon>Betaproteobacteria</taxon>
        <taxon>Neisseriales</taxon>
        <taxon>Chromobacteriaceae</taxon>
        <taxon>Chromobacterium</taxon>
    </lineage>
</organism>
<evidence type="ECO:0000313" key="1">
    <source>
        <dbReference type="EMBL" id="POZ62863.1"/>
    </source>
</evidence>
<sequence length="171" mass="18931">MAHNTIAVNVPAKQEIEAVNGVIKQLKEYQSKNWAIGLNGDNLAPDGFLAFFTERQLPFSYYVRAQGVNVGEPTAYQVNTDTLNHYVALIRSAEGLAVHAVIEQLNRYKANNWAIGLNGTTLQPDDFLPFFDTRGVPFAYYVRSGGVELGAPAAYDNNIKALQQYLQHLGQ</sequence>
<keyword evidence="2" id="KW-1185">Reference proteome</keyword>
<dbReference type="RefSeq" id="WP_103901849.1">
    <property type="nucleotide sequence ID" value="NZ_PQWB01000021.1"/>
</dbReference>
<name>A0A2S5DIF9_9NEIS</name>
<dbReference type="Proteomes" id="UP000237082">
    <property type="component" value="Unassembled WGS sequence"/>
</dbReference>
<proteinExistence type="predicted"/>
<protein>
    <submittedName>
        <fullName evidence="1">Uncharacterized protein</fullName>
    </submittedName>
</protein>
<gene>
    <name evidence="1" type="ORF">C2I19_06200</name>
</gene>
<dbReference type="OrthoDB" id="8586390at2"/>
<comment type="caution">
    <text evidence="1">The sequence shown here is derived from an EMBL/GenBank/DDBJ whole genome shotgun (WGS) entry which is preliminary data.</text>
</comment>
<accession>A0A2S5DIF9</accession>
<dbReference type="EMBL" id="PQWB01000021">
    <property type="protein sequence ID" value="POZ62863.1"/>
    <property type="molecule type" value="Genomic_DNA"/>
</dbReference>
<dbReference type="AlphaFoldDB" id="A0A2S5DIF9"/>
<evidence type="ECO:0000313" key="2">
    <source>
        <dbReference type="Proteomes" id="UP000237082"/>
    </source>
</evidence>
<reference evidence="2" key="1">
    <citation type="submission" date="2018-02" db="EMBL/GenBank/DDBJ databases">
        <authorList>
            <person name="O'Hara-Hanley K."/>
            <person name="Soby S."/>
        </authorList>
    </citation>
    <scope>NUCLEOTIDE SEQUENCE [LARGE SCALE GENOMIC DNA]</scope>
    <source>
        <strain evidence="2">MWU14-2602</strain>
    </source>
</reference>